<evidence type="ECO:0000313" key="3">
    <source>
        <dbReference type="Proteomes" id="UP000295818"/>
    </source>
</evidence>
<accession>A0ABY2BFH3</accession>
<protein>
    <recommendedName>
        <fullName evidence="1">Amidohydrolase-related domain-containing protein</fullName>
    </recommendedName>
</protein>
<dbReference type="Pfam" id="PF04909">
    <property type="entry name" value="Amidohydro_2"/>
    <property type="match status" value="1"/>
</dbReference>
<dbReference type="SUPFAM" id="SSF51556">
    <property type="entry name" value="Metallo-dependent hydrolases"/>
    <property type="match status" value="1"/>
</dbReference>
<dbReference type="InterPro" id="IPR032466">
    <property type="entry name" value="Metal_Hydrolase"/>
</dbReference>
<feature type="domain" description="Amidohydrolase-related" evidence="1">
    <location>
        <begin position="12"/>
        <end position="319"/>
    </location>
</feature>
<comment type="caution">
    <text evidence="2">The sequence shown here is derived from an EMBL/GenBank/DDBJ whole genome shotgun (WGS) entry which is preliminary data.</text>
</comment>
<name>A0ABY2BFH3_9ACTN</name>
<evidence type="ECO:0000313" key="2">
    <source>
        <dbReference type="EMBL" id="TCO18821.1"/>
    </source>
</evidence>
<gene>
    <name evidence="2" type="ORF">EV644_11159</name>
</gene>
<keyword evidence="3" id="KW-1185">Reference proteome</keyword>
<dbReference type="Proteomes" id="UP000295818">
    <property type="component" value="Unassembled WGS sequence"/>
</dbReference>
<dbReference type="PANTHER" id="PTHR42889:SF1">
    <property type="entry name" value="BLR3681 PROTEIN"/>
    <property type="match status" value="1"/>
</dbReference>
<evidence type="ECO:0000259" key="1">
    <source>
        <dbReference type="Pfam" id="PF04909"/>
    </source>
</evidence>
<dbReference type="RefSeq" id="WP_132191532.1">
    <property type="nucleotide sequence ID" value="NZ_SLWM01000011.1"/>
</dbReference>
<dbReference type="Gene3D" id="3.20.20.140">
    <property type="entry name" value="Metal-dependent hydrolases"/>
    <property type="match status" value="1"/>
</dbReference>
<dbReference type="PANTHER" id="PTHR42889">
    <property type="entry name" value="BLR3681 PROTEIN"/>
    <property type="match status" value="1"/>
</dbReference>
<sequence>MYEKNGEKYYVVDSHVHFWNGRPENNRNRYGEGFTACFYDYHRNLSPEEYVWTPEKFGAYSEADLVHDLFEIGYVDKAIFQPTYLTDFYVDGFNTTERDGAVAENNPGKFITNGAWDPRDGEEGLEKLEELHARWNLQGVKLYTAEWKGDSKGWKLSDPSAEPYLRKCIELGIKNIHVHKGPTIYPLNRDAFDVQDIDYAASIFPELNFIVEHVGLPRLEDFCWIATQEPNVYGGLAVAMPFIHSRPRYFAQIIGELLYWIGEDRITFASDYAIWQPKWLIEKFVDFQIPEDMQSEYGVLTPDVKRKILGLNAARLYGLDVPAELRIAEDTEDSDKPVGASPVQVA</sequence>
<organism evidence="2 3">
    <name type="scientific">Kribbella orskensis</name>
    <dbReference type="NCBI Taxonomy" id="2512216"/>
    <lineage>
        <taxon>Bacteria</taxon>
        <taxon>Bacillati</taxon>
        <taxon>Actinomycetota</taxon>
        <taxon>Actinomycetes</taxon>
        <taxon>Propionibacteriales</taxon>
        <taxon>Kribbellaceae</taxon>
        <taxon>Kribbella</taxon>
    </lineage>
</organism>
<dbReference type="EMBL" id="SLWM01000011">
    <property type="protein sequence ID" value="TCO18821.1"/>
    <property type="molecule type" value="Genomic_DNA"/>
</dbReference>
<dbReference type="InterPro" id="IPR006680">
    <property type="entry name" value="Amidohydro-rel"/>
</dbReference>
<proteinExistence type="predicted"/>
<reference evidence="2 3" key="1">
    <citation type="journal article" date="2015" name="Stand. Genomic Sci.">
        <title>Genomic Encyclopedia of Bacterial and Archaeal Type Strains, Phase III: the genomes of soil and plant-associated and newly described type strains.</title>
        <authorList>
            <person name="Whitman W.B."/>
            <person name="Woyke T."/>
            <person name="Klenk H.P."/>
            <person name="Zhou Y."/>
            <person name="Lilburn T.G."/>
            <person name="Beck B.J."/>
            <person name="De Vos P."/>
            <person name="Vandamme P."/>
            <person name="Eisen J.A."/>
            <person name="Garrity G."/>
            <person name="Hugenholtz P."/>
            <person name="Kyrpides N.C."/>
        </authorList>
    </citation>
    <scope>NUCLEOTIDE SEQUENCE [LARGE SCALE GENOMIC DNA]</scope>
    <source>
        <strain evidence="2 3">VKM Ac-2538</strain>
    </source>
</reference>
<dbReference type="CDD" id="cd01292">
    <property type="entry name" value="metallo-dependent_hydrolases"/>
    <property type="match status" value="1"/>
</dbReference>